<keyword evidence="2" id="KW-1185">Reference proteome</keyword>
<proteinExistence type="predicted"/>
<dbReference type="EMBL" id="UZAE01013667">
    <property type="protein sequence ID" value="VDO10827.1"/>
    <property type="molecule type" value="Genomic_DNA"/>
</dbReference>
<reference evidence="3" key="1">
    <citation type="submission" date="2017-02" db="UniProtKB">
        <authorList>
            <consortium name="WormBaseParasite"/>
        </authorList>
    </citation>
    <scope>IDENTIFICATION</scope>
</reference>
<sequence>MNATNPTTTAINAAVDAVAAQGDASAIWCGGDVKAVKVVRFNDVVKVFYFEKFSTSKCLMLIQEKYANLLGDADNRRICRAARLTDCPTRLNTSTARPNKHGELCYVVSVEGRRDSEVERFKRLIRDKFPNILFTRA</sequence>
<evidence type="ECO:0000313" key="3">
    <source>
        <dbReference type="WBParaSite" id="HNAJ_0001161201-mRNA-1"/>
    </source>
</evidence>
<dbReference type="Proteomes" id="UP000278807">
    <property type="component" value="Unassembled WGS sequence"/>
</dbReference>
<dbReference type="AlphaFoldDB" id="A0A0R3TUZ5"/>
<organism evidence="3">
    <name type="scientific">Rodentolepis nana</name>
    <name type="common">Dwarf tapeworm</name>
    <name type="synonym">Hymenolepis nana</name>
    <dbReference type="NCBI Taxonomy" id="102285"/>
    <lineage>
        <taxon>Eukaryota</taxon>
        <taxon>Metazoa</taxon>
        <taxon>Spiralia</taxon>
        <taxon>Lophotrochozoa</taxon>
        <taxon>Platyhelminthes</taxon>
        <taxon>Cestoda</taxon>
        <taxon>Eucestoda</taxon>
        <taxon>Cyclophyllidea</taxon>
        <taxon>Hymenolepididae</taxon>
        <taxon>Rodentolepis</taxon>
    </lineage>
</organism>
<dbReference type="OrthoDB" id="6301696at2759"/>
<gene>
    <name evidence="1" type="ORF">HNAJ_LOCUS11602</name>
</gene>
<protein>
    <submittedName>
        <fullName evidence="3">ADF-H domain-containing protein</fullName>
    </submittedName>
</protein>
<reference evidence="1 2" key="2">
    <citation type="submission" date="2018-11" db="EMBL/GenBank/DDBJ databases">
        <authorList>
            <consortium name="Pathogen Informatics"/>
        </authorList>
    </citation>
    <scope>NUCLEOTIDE SEQUENCE [LARGE SCALE GENOMIC DNA]</scope>
</reference>
<accession>A0A0R3TUZ5</accession>
<evidence type="ECO:0000313" key="2">
    <source>
        <dbReference type="Proteomes" id="UP000278807"/>
    </source>
</evidence>
<dbReference type="WBParaSite" id="HNAJ_0001161201-mRNA-1">
    <property type="protein sequence ID" value="HNAJ_0001161201-mRNA-1"/>
    <property type="gene ID" value="HNAJ_0001161201"/>
</dbReference>
<evidence type="ECO:0000313" key="1">
    <source>
        <dbReference type="EMBL" id="VDO10827.1"/>
    </source>
</evidence>
<name>A0A0R3TUZ5_RODNA</name>